<dbReference type="PROSITE" id="PS50213">
    <property type="entry name" value="FAS1"/>
    <property type="match status" value="1"/>
</dbReference>
<comment type="similarity">
    <text evidence="2">Belongs to the fasciclin-like AGP family.</text>
</comment>
<dbReference type="PANTHER" id="PTHR32077:SF54">
    <property type="entry name" value="FASCICLIN-LIKE ARABINOGALACTAN PROTEIN 13-RELATED"/>
    <property type="match status" value="1"/>
</dbReference>
<keyword evidence="12" id="KW-1185">Reference proteome</keyword>
<keyword evidence="6" id="KW-0472">Membrane</keyword>
<dbReference type="InterPro" id="IPR000782">
    <property type="entry name" value="FAS1_domain"/>
</dbReference>
<dbReference type="SMART" id="SM00554">
    <property type="entry name" value="FAS1"/>
    <property type="match status" value="1"/>
</dbReference>
<dbReference type="InterPro" id="IPR045003">
    <property type="entry name" value="FLA_A"/>
</dbReference>
<dbReference type="Gene3D" id="2.30.180.10">
    <property type="entry name" value="FAS1 domain"/>
    <property type="match status" value="1"/>
</dbReference>
<evidence type="ECO:0000313" key="11">
    <source>
        <dbReference type="EMBL" id="MED6121859.1"/>
    </source>
</evidence>
<keyword evidence="3" id="KW-1003">Cell membrane</keyword>
<sequence>MATTTFILLLPILFLLNPQAQAQAPAPSPSGPINITAILEKAGQYTALIKILKDTQQLTQIQSQLKSNSQGSSLFAPTDNAFQNLPSGALNGLSDDQKVQLILYHVTPKYYSLSDLTTVSNPVRTQAPWGLNFTGGQGNQVNVSSGAVETAINNALRQQFPLAVYQVDKVLWPVAFTADAKSPSPAPAPKKGSKGAGTTTGGAADASPSPSGESKNDSNGVAGKNVGFGMVLGDVNKIEKLKDKEGNWIIGSNNILKHIEKYFEELFKTTNERNSQGSTSKISKRVSRDMNEDLTRRVIEEEIKDAVFNLGSLKAPSPDGLNGLFF</sequence>
<comment type="subcellular location">
    <subcellularLocation>
        <location evidence="1">Cell membrane</location>
        <topology evidence="1">Lipid-anchor</topology>
        <topology evidence="1">GPI-anchor</topology>
    </subcellularLocation>
</comment>
<evidence type="ECO:0000259" key="10">
    <source>
        <dbReference type="PROSITE" id="PS50213"/>
    </source>
</evidence>
<gene>
    <name evidence="11" type="ORF">PIB30_034090</name>
</gene>
<keyword evidence="4" id="KW-0336">GPI-anchor</keyword>
<evidence type="ECO:0000256" key="1">
    <source>
        <dbReference type="ARBA" id="ARBA00004609"/>
    </source>
</evidence>
<feature type="signal peptide" evidence="9">
    <location>
        <begin position="1"/>
        <end position="22"/>
    </location>
</feature>
<evidence type="ECO:0000256" key="5">
    <source>
        <dbReference type="ARBA" id="ARBA00022729"/>
    </source>
</evidence>
<dbReference type="Proteomes" id="UP001341840">
    <property type="component" value="Unassembled WGS sequence"/>
</dbReference>
<name>A0ABU6RDG4_9FABA</name>
<dbReference type="InterPro" id="IPR036378">
    <property type="entry name" value="FAS1_dom_sf"/>
</dbReference>
<keyword evidence="5 9" id="KW-0732">Signal</keyword>
<evidence type="ECO:0000256" key="4">
    <source>
        <dbReference type="ARBA" id="ARBA00022622"/>
    </source>
</evidence>
<accession>A0ABU6RDG4</accession>
<evidence type="ECO:0000313" key="12">
    <source>
        <dbReference type="Proteomes" id="UP001341840"/>
    </source>
</evidence>
<proteinExistence type="inferred from homology"/>
<feature type="region of interest" description="Disordered" evidence="8">
    <location>
        <begin position="179"/>
        <end position="220"/>
    </location>
</feature>
<evidence type="ECO:0000256" key="7">
    <source>
        <dbReference type="ARBA" id="ARBA00024686"/>
    </source>
</evidence>
<feature type="compositionally biased region" description="Polar residues" evidence="8">
    <location>
        <begin position="210"/>
        <end position="219"/>
    </location>
</feature>
<protein>
    <recommendedName>
        <fullName evidence="10">FAS1 domain-containing protein</fullName>
    </recommendedName>
</protein>
<keyword evidence="4" id="KW-0325">Glycoprotein</keyword>
<comment type="function">
    <text evidence="7">May be a cell surface adhesion protein.</text>
</comment>
<evidence type="ECO:0000256" key="3">
    <source>
        <dbReference type="ARBA" id="ARBA00022475"/>
    </source>
</evidence>
<evidence type="ECO:0000256" key="2">
    <source>
        <dbReference type="ARBA" id="ARBA00007843"/>
    </source>
</evidence>
<evidence type="ECO:0000256" key="9">
    <source>
        <dbReference type="SAM" id="SignalP"/>
    </source>
</evidence>
<evidence type="ECO:0000256" key="6">
    <source>
        <dbReference type="ARBA" id="ARBA00023136"/>
    </source>
</evidence>
<comment type="caution">
    <text evidence="11">The sequence shown here is derived from an EMBL/GenBank/DDBJ whole genome shotgun (WGS) entry which is preliminary data.</text>
</comment>
<feature type="domain" description="FAS1" evidence="10">
    <location>
        <begin position="32"/>
        <end position="171"/>
    </location>
</feature>
<dbReference type="PANTHER" id="PTHR32077">
    <property type="entry name" value="FASCICLIN-LIKE ARABINOGALACTAN PROTEIN"/>
    <property type="match status" value="1"/>
</dbReference>
<dbReference type="SUPFAM" id="SSF82153">
    <property type="entry name" value="FAS1 domain"/>
    <property type="match status" value="1"/>
</dbReference>
<keyword evidence="4" id="KW-0449">Lipoprotein</keyword>
<dbReference type="EMBL" id="JASCZI010030365">
    <property type="protein sequence ID" value="MED6121859.1"/>
    <property type="molecule type" value="Genomic_DNA"/>
</dbReference>
<reference evidence="11 12" key="1">
    <citation type="journal article" date="2023" name="Plants (Basel)">
        <title>Bridging the Gap: Combining Genomics and Transcriptomics Approaches to Understand Stylosanthes scabra, an Orphan Legume from the Brazilian Caatinga.</title>
        <authorList>
            <person name="Ferreira-Neto J.R.C."/>
            <person name="da Silva M.D."/>
            <person name="Binneck E."/>
            <person name="de Melo N.F."/>
            <person name="da Silva R.H."/>
            <person name="de Melo A.L.T.M."/>
            <person name="Pandolfi V."/>
            <person name="Bustamante F.O."/>
            <person name="Brasileiro-Vidal A.C."/>
            <person name="Benko-Iseppon A.M."/>
        </authorList>
    </citation>
    <scope>NUCLEOTIDE SEQUENCE [LARGE SCALE GENOMIC DNA]</scope>
    <source>
        <tissue evidence="11">Leaves</tissue>
    </source>
</reference>
<organism evidence="11 12">
    <name type="scientific">Stylosanthes scabra</name>
    <dbReference type="NCBI Taxonomy" id="79078"/>
    <lineage>
        <taxon>Eukaryota</taxon>
        <taxon>Viridiplantae</taxon>
        <taxon>Streptophyta</taxon>
        <taxon>Embryophyta</taxon>
        <taxon>Tracheophyta</taxon>
        <taxon>Spermatophyta</taxon>
        <taxon>Magnoliopsida</taxon>
        <taxon>eudicotyledons</taxon>
        <taxon>Gunneridae</taxon>
        <taxon>Pentapetalae</taxon>
        <taxon>rosids</taxon>
        <taxon>fabids</taxon>
        <taxon>Fabales</taxon>
        <taxon>Fabaceae</taxon>
        <taxon>Papilionoideae</taxon>
        <taxon>50 kb inversion clade</taxon>
        <taxon>dalbergioids sensu lato</taxon>
        <taxon>Dalbergieae</taxon>
        <taxon>Pterocarpus clade</taxon>
        <taxon>Stylosanthes</taxon>
    </lineage>
</organism>
<dbReference type="Pfam" id="PF02469">
    <property type="entry name" value="Fasciclin"/>
    <property type="match status" value="1"/>
</dbReference>
<evidence type="ECO:0000256" key="8">
    <source>
        <dbReference type="SAM" id="MobiDB-lite"/>
    </source>
</evidence>
<feature type="chain" id="PRO_5046001589" description="FAS1 domain-containing protein" evidence="9">
    <location>
        <begin position="23"/>
        <end position="326"/>
    </location>
</feature>